<dbReference type="Proteomes" id="UP000237717">
    <property type="component" value="Chromosome I"/>
</dbReference>
<evidence type="ECO:0000313" key="1">
    <source>
        <dbReference type="EMBL" id="AVH41852.1"/>
    </source>
</evidence>
<accession>A0A2L2LBY3</accession>
<reference evidence="1 2" key="1">
    <citation type="submission" date="2018-02" db="EMBL/GenBank/DDBJ databases">
        <title>Complete genome sequence of Agrobacterium tumefaciens 1D1609.</title>
        <authorList>
            <person name="Cho S.-T."/>
            <person name="Haryono M."/>
            <person name="Chang H.-H."/>
            <person name="Santos M.N."/>
            <person name="Lai E.-M."/>
            <person name="Kuo C.-H."/>
        </authorList>
    </citation>
    <scope>NUCLEOTIDE SEQUENCE [LARGE SCALE GENOMIC DNA]</scope>
    <source>
        <strain evidence="1 2">1D1609</strain>
    </source>
</reference>
<dbReference type="AlphaFoldDB" id="A0A2L2LBY3"/>
<gene>
    <name evidence="1" type="ORF">At1D1609_17980</name>
</gene>
<name>A0A2L2LBY3_AGRTU</name>
<sequence length="80" mass="8690">MTYRSSIAAYDLFRAGRDTSDIAYLLNITEAEALKQISQSRSAKLGLSDPYERQSVPVGERASAKVPFAGRVPAVSRAGR</sequence>
<proteinExistence type="predicted"/>
<protein>
    <submittedName>
        <fullName evidence="1">Uncharacterized protein</fullName>
    </submittedName>
</protein>
<organism evidence="1 2">
    <name type="scientific">Agrobacterium tumefaciens</name>
    <dbReference type="NCBI Taxonomy" id="358"/>
    <lineage>
        <taxon>Bacteria</taxon>
        <taxon>Pseudomonadati</taxon>
        <taxon>Pseudomonadota</taxon>
        <taxon>Alphaproteobacteria</taxon>
        <taxon>Hyphomicrobiales</taxon>
        <taxon>Rhizobiaceae</taxon>
        <taxon>Rhizobium/Agrobacterium group</taxon>
        <taxon>Agrobacterium</taxon>
        <taxon>Agrobacterium tumefaciens complex</taxon>
    </lineage>
</organism>
<evidence type="ECO:0000313" key="2">
    <source>
        <dbReference type="Proteomes" id="UP000237717"/>
    </source>
</evidence>
<dbReference type="EMBL" id="CP026924">
    <property type="protein sequence ID" value="AVH41852.1"/>
    <property type="molecule type" value="Genomic_DNA"/>
</dbReference>